<dbReference type="GeneID" id="116303487"/>
<evidence type="ECO:0000256" key="8">
    <source>
        <dbReference type="ARBA" id="ARBA00023098"/>
    </source>
</evidence>
<evidence type="ECO:0000256" key="7">
    <source>
        <dbReference type="ARBA" id="ARBA00022989"/>
    </source>
</evidence>
<dbReference type="RefSeq" id="XP_031568899.1">
    <property type="nucleotide sequence ID" value="XM_031713039.1"/>
</dbReference>
<keyword evidence="4 11" id="KW-0808">Transferase</keyword>
<sequence length="334" mass="38117">MNDNRAPASISERLSLALVYVITFSGTTYVLSGVLFILALLCPLFWPFLLFYPVWLWYDWDTPSKGGRPFKYCFVRRWRIFNIIRDYFPITLVKTTELDPNKNYILGYHPHGMLPDGALVCFGSEAAGFGRLFPGIKPRLAMISFFRKYPIFRELVMATGIISVSRDSLEYVLDQKDKGYAVVDVIGGTREVLNTSPSSYHLVLNRRKGFAKLALETGSSLVPVFAFGQNDMFHQPRSSLPSRLGEIFTLWLRVMLKFTTLIIHDVSTFGIIPRRAPITVIVGAPIEVEKVAFPTYDEIDELHSAYVDELKELFDKHKVQYGVHKDTQLILDED</sequence>
<dbReference type="Proteomes" id="UP000515163">
    <property type="component" value="Unplaced"/>
</dbReference>
<evidence type="ECO:0000256" key="9">
    <source>
        <dbReference type="ARBA" id="ARBA00023136"/>
    </source>
</evidence>
<dbReference type="GO" id="GO:0004144">
    <property type="term" value="F:diacylglycerol O-acyltransferase activity"/>
    <property type="evidence" value="ECO:0007669"/>
    <property type="project" value="TreeGrafter"/>
</dbReference>
<dbReference type="KEGG" id="aten:116303487"/>
<name>A0A6P8IPD9_ACTTE</name>
<keyword evidence="6 11" id="KW-0256">Endoplasmic reticulum</keyword>
<evidence type="ECO:0000256" key="1">
    <source>
        <dbReference type="ARBA" id="ARBA00004477"/>
    </source>
</evidence>
<dbReference type="GO" id="GO:0019432">
    <property type="term" value="P:triglyceride biosynthetic process"/>
    <property type="evidence" value="ECO:0007669"/>
    <property type="project" value="TreeGrafter"/>
</dbReference>
<evidence type="ECO:0000313" key="14">
    <source>
        <dbReference type="RefSeq" id="XP_031568900.1"/>
    </source>
</evidence>
<gene>
    <name evidence="13 14 15" type="primary">LOC116303487</name>
</gene>
<keyword evidence="5 11" id="KW-0812">Transmembrane</keyword>
<dbReference type="RefSeq" id="XP_031568901.1">
    <property type="nucleotide sequence ID" value="XM_031713041.1"/>
</dbReference>
<feature type="transmembrane region" description="Helical" evidence="11">
    <location>
        <begin position="37"/>
        <end position="58"/>
    </location>
</feature>
<keyword evidence="12" id="KW-1185">Reference proteome</keyword>
<evidence type="ECO:0000313" key="12">
    <source>
        <dbReference type="Proteomes" id="UP000515163"/>
    </source>
</evidence>
<evidence type="ECO:0000256" key="6">
    <source>
        <dbReference type="ARBA" id="ARBA00022824"/>
    </source>
</evidence>
<keyword evidence="3" id="KW-0444">Lipid biosynthesis</keyword>
<evidence type="ECO:0000313" key="15">
    <source>
        <dbReference type="RefSeq" id="XP_031568901.1"/>
    </source>
</evidence>
<dbReference type="InterPro" id="IPR007130">
    <property type="entry name" value="DAGAT"/>
</dbReference>
<dbReference type="RefSeq" id="XP_031568900.1">
    <property type="nucleotide sequence ID" value="XM_031713040.1"/>
</dbReference>
<evidence type="ECO:0000256" key="5">
    <source>
        <dbReference type="ARBA" id="ARBA00022692"/>
    </source>
</evidence>
<dbReference type="PANTHER" id="PTHR12317">
    <property type="entry name" value="DIACYLGLYCEROL O-ACYLTRANSFERASE"/>
    <property type="match status" value="1"/>
</dbReference>
<proteinExistence type="inferred from homology"/>
<comment type="subcellular location">
    <subcellularLocation>
        <location evidence="1 11">Endoplasmic reticulum membrane</location>
        <topology evidence="1 11">Multi-pass membrane protein</topology>
    </subcellularLocation>
</comment>
<evidence type="ECO:0000256" key="11">
    <source>
        <dbReference type="RuleBase" id="RU367023"/>
    </source>
</evidence>
<dbReference type="CDD" id="cd07987">
    <property type="entry name" value="LPLAT_MGAT-like"/>
    <property type="match status" value="1"/>
</dbReference>
<evidence type="ECO:0000256" key="4">
    <source>
        <dbReference type="ARBA" id="ARBA00022679"/>
    </source>
</evidence>
<dbReference type="Pfam" id="PF03982">
    <property type="entry name" value="DAGAT"/>
    <property type="match status" value="1"/>
</dbReference>
<keyword evidence="8" id="KW-0443">Lipid metabolism</keyword>
<dbReference type="PANTHER" id="PTHR12317:SF79">
    <property type="entry name" value="ACYLTRANSFERASE"/>
    <property type="match status" value="1"/>
</dbReference>
<keyword evidence="7 11" id="KW-1133">Transmembrane helix</keyword>
<keyword evidence="9 11" id="KW-0472">Membrane</keyword>
<reference evidence="13 14" key="1">
    <citation type="submission" date="2025-04" db="UniProtKB">
        <authorList>
            <consortium name="RefSeq"/>
        </authorList>
    </citation>
    <scope>IDENTIFICATION</scope>
    <source>
        <tissue evidence="13 14">Tentacle</tissue>
    </source>
</reference>
<evidence type="ECO:0000313" key="13">
    <source>
        <dbReference type="RefSeq" id="XP_031568899.1"/>
    </source>
</evidence>
<dbReference type="EC" id="2.3.1.-" evidence="11"/>
<protein>
    <recommendedName>
        <fullName evidence="11">Acyltransferase</fullName>
        <ecNumber evidence="11">2.3.1.-</ecNumber>
    </recommendedName>
</protein>
<evidence type="ECO:0000256" key="3">
    <source>
        <dbReference type="ARBA" id="ARBA00022516"/>
    </source>
</evidence>
<dbReference type="GO" id="GO:0005789">
    <property type="term" value="C:endoplasmic reticulum membrane"/>
    <property type="evidence" value="ECO:0007669"/>
    <property type="project" value="UniProtKB-SubCell"/>
</dbReference>
<feature type="transmembrane region" description="Helical" evidence="11">
    <location>
        <begin position="12"/>
        <end position="31"/>
    </location>
</feature>
<evidence type="ECO:0000256" key="10">
    <source>
        <dbReference type="ARBA" id="ARBA00023315"/>
    </source>
</evidence>
<comment type="similarity">
    <text evidence="2 11">Belongs to the diacylglycerol acyltransferase family.</text>
</comment>
<organism evidence="12 15">
    <name type="scientific">Actinia tenebrosa</name>
    <name type="common">Australian red waratah sea anemone</name>
    <dbReference type="NCBI Taxonomy" id="6105"/>
    <lineage>
        <taxon>Eukaryota</taxon>
        <taxon>Metazoa</taxon>
        <taxon>Cnidaria</taxon>
        <taxon>Anthozoa</taxon>
        <taxon>Hexacorallia</taxon>
        <taxon>Actiniaria</taxon>
        <taxon>Actiniidae</taxon>
        <taxon>Actinia</taxon>
    </lineage>
</organism>
<accession>A0A6P8IPD9</accession>
<dbReference type="OrthoDB" id="264532at2759"/>
<keyword evidence="10" id="KW-0012">Acyltransferase</keyword>
<evidence type="ECO:0000256" key="2">
    <source>
        <dbReference type="ARBA" id="ARBA00005420"/>
    </source>
</evidence>
<dbReference type="AlphaFoldDB" id="A0A6P8IPD9"/>